<evidence type="ECO:0000313" key="1">
    <source>
        <dbReference type="EMBL" id="KAE8008453.1"/>
    </source>
</evidence>
<accession>A0A5N6QQN6</accession>
<dbReference type="OrthoDB" id="10264738at2759"/>
<dbReference type="Gene3D" id="3.60.40.10">
    <property type="entry name" value="PPM-type phosphatase domain"/>
    <property type="match status" value="1"/>
</dbReference>
<evidence type="ECO:0000313" key="2">
    <source>
        <dbReference type="Proteomes" id="UP000327013"/>
    </source>
</evidence>
<protein>
    <submittedName>
        <fullName evidence="1">Uncharacterized protein</fullName>
    </submittedName>
</protein>
<dbReference type="EMBL" id="CM017322">
    <property type="protein sequence ID" value="KAE8008453.1"/>
    <property type="molecule type" value="Genomic_DNA"/>
</dbReference>
<organism evidence="1 2">
    <name type="scientific">Carpinus fangiana</name>
    <dbReference type="NCBI Taxonomy" id="176857"/>
    <lineage>
        <taxon>Eukaryota</taxon>
        <taxon>Viridiplantae</taxon>
        <taxon>Streptophyta</taxon>
        <taxon>Embryophyta</taxon>
        <taxon>Tracheophyta</taxon>
        <taxon>Spermatophyta</taxon>
        <taxon>Magnoliopsida</taxon>
        <taxon>eudicotyledons</taxon>
        <taxon>Gunneridae</taxon>
        <taxon>Pentapetalae</taxon>
        <taxon>rosids</taxon>
        <taxon>fabids</taxon>
        <taxon>Fagales</taxon>
        <taxon>Betulaceae</taxon>
        <taxon>Carpinus</taxon>
    </lineage>
</organism>
<sequence>MKTRSMGQDSDLVQLRKDLRQLQVDFIARDQQLQEINTRQDRMEVKQDRLEVKWDERFDQLLSCMKELKRAPEQSDGGGFHAGDGKGWRYAGDGEGFRRLKNLQQRISGSCSLSVVSENSSLCGEEILLLEDSSNVLDGMTSFLPHQTVHFFGVYGGHEVSQVANYCRDRVHMVLAEEMELVKVKSFDYEAARKEEILRHQWCFDPGIDGAGRKRMWEGLGFGLHLGLELYCATLLAYIETCANAVMQGLMVRMHIDSRVLH</sequence>
<gene>
    <name evidence="1" type="ORF">FH972_004964</name>
</gene>
<name>A0A5N6QQN6_9ROSI</name>
<proteinExistence type="predicted"/>
<keyword evidence="2" id="KW-1185">Reference proteome</keyword>
<reference evidence="1 2" key="1">
    <citation type="submission" date="2019-06" db="EMBL/GenBank/DDBJ databases">
        <title>A chromosomal-level reference genome of Carpinus fangiana (Coryloideae, Betulaceae).</title>
        <authorList>
            <person name="Yang X."/>
            <person name="Wang Z."/>
            <person name="Zhang L."/>
            <person name="Hao G."/>
            <person name="Liu J."/>
            <person name="Yang Y."/>
        </authorList>
    </citation>
    <scope>NUCLEOTIDE SEQUENCE [LARGE SCALE GENOMIC DNA]</scope>
    <source>
        <strain evidence="1">Cfa_2016G</strain>
        <tissue evidence="1">Leaf</tissue>
    </source>
</reference>
<dbReference type="InterPro" id="IPR036457">
    <property type="entry name" value="PPM-type-like_dom_sf"/>
</dbReference>
<dbReference type="Proteomes" id="UP000327013">
    <property type="component" value="Chromosome 2"/>
</dbReference>
<dbReference type="AlphaFoldDB" id="A0A5N6QQN6"/>